<gene>
    <name evidence="2" type="ORF">EAJ18_06885</name>
</gene>
<keyword evidence="3" id="KW-1185">Reference proteome</keyword>
<proteinExistence type="predicted"/>
<comment type="caution">
    <text evidence="2">The sequence shown here is derived from an EMBL/GenBank/DDBJ whole genome shotgun (WGS) entry which is preliminary data.</text>
</comment>
<dbReference type="RefSeq" id="WP_130097417.1">
    <property type="nucleotide sequence ID" value="NZ_JBCLUA010000005.1"/>
</dbReference>
<feature type="domain" description="5-hmdU DNA kinase helical" evidence="1">
    <location>
        <begin position="7"/>
        <end position="286"/>
    </location>
</feature>
<dbReference type="Proteomes" id="UP000292985">
    <property type="component" value="Unassembled WGS sequence"/>
</dbReference>
<dbReference type="Pfam" id="PF18723">
    <property type="entry name" value="HMUDK_hel"/>
    <property type="match status" value="1"/>
</dbReference>
<name>A0ABY0HY94_CITAM</name>
<reference evidence="2 3" key="1">
    <citation type="journal article" date="2019" name="Science, e1252229">
        <title>Invertible promoters mediate bacterial phase variation, antibiotic resistance, and host adaptation in the gut.</title>
        <authorList>
            <person name="Jiang X."/>
            <person name="Hall A.B."/>
            <person name="Arthur T.D."/>
            <person name="Plichta D.R."/>
            <person name="Covington C.T."/>
            <person name="Poyet M."/>
            <person name="Crothers J."/>
            <person name="Moses P.L."/>
            <person name="Tolonen A.C."/>
            <person name="Vlamakis H."/>
            <person name="Alm E.J."/>
            <person name="Xavier R.J."/>
        </authorList>
    </citation>
    <scope>NUCLEOTIDE SEQUENCE [LARGE SCALE GENOMIC DNA]</scope>
    <source>
        <strain evidence="3">ca_0067</strain>
    </source>
</reference>
<evidence type="ECO:0000313" key="3">
    <source>
        <dbReference type="Proteomes" id="UP000292985"/>
    </source>
</evidence>
<organism evidence="2 3">
    <name type="scientific">Citrobacter amalonaticus</name>
    <dbReference type="NCBI Taxonomy" id="35703"/>
    <lineage>
        <taxon>Bacteria</taxon>
        <taxon>Pseudomonadati</taxon>
        <taxon>Pseudomonadota</taxon>
        <taxon>Gammaproteobacteria</taxon>
        <taxon>Enterobacterales</taxon>
        <taxon>Enterobacteriaceae</taxon>
        <taxon>Citrobacter</taxon>
    </lineage>
</organism>
<accession>A0ABY0HY94</accession>
<evidence type="ECO:0000259" key="1">
    <source>
        <dbReference type="Pfam" id="PF18723"/>
    </source>
</evidence>
<sequence>MVKVRHEAFKYYFHFMNERMEIFWRKFNQENSPWTDDNILALNKFTNVYRSCDRVSQYLIKNVIYTHHNYDERDILLRILIFKIFNRIDTWEYLENHLGNISCSNFNVDYMAKILAKRIAVTPIFNSAYLMTGSHNEYNHYASKHERWLRMIDEIFIKGKLLERIIKAKDMNEVFLILRECPFIGDFLAYQYAIDFNYSDVIDFDENSFVMAGIGAIRGIKKCFIDNGGYSNEDLIKYTYDNIEYYRDCYGENDFKNLLGREPKLIDLQNCFCETDKYLRVKMPELNLGNIRIKQKYKKSLSNISYFFPPKWNLNDKVLEYGYR</sequence>
<evidence type="ECO:0000313" key="2">
    <source>
        <dbReference type="EMBL" id="RYT45476.1"/>
    </source>
</evidence>
<dbReference type="InterPro" id="IPR040684">
    <property type="entry name" value="HMUDK_hel"/>
</dbReference>
<protein>
    <recommendedName>
        <fullName evidence="1">5-hmdU DNA kinase helical domain-containing protein</fullName>
    </recommendedName>
</protein>
<dbReference type="EMBL" id="RCYA01000002">
    <property type="protein sequence ID" value="RYT45476.1"/>
    <property type="molecule type" value="Genomic_DNA"/>
</dbReference>